<dbReference type="InterPro" id="IPR006439">
    <property type="entry name" value="HAD-SF_hydro_IA"/>
</dbReference>
<evidence type="ECO:0000313" key="3">
    <source>
        <dbReference type="Proteomes" id="UP000275456"/>
    </source>
</evidence>
<dbReference type="NCBIfam" id="TIGR01428">
    <property type="entry name" value="HAD_type_II"/>
    <property type="match status" value="1"/>
</dbReference>
<proteinExistence type="predicted"/>
<dbReference type="PANTHER" id="PTHR43316:SF9">
    <property type="entry name" value="ACID DEHALOGENASE, PUTATIVE (AFU_ORTHOLOGUE AFUA_6G14460)-RELATED"/>
    <property type="match status" value="1"/>
</dbReference>
<dbReference type="Pfam" id="PF00702">
    <property type="entry name" value="Hydrolase"/>
    <property type="match status" value="1"/>
</dbReference>
<gene>
    <name evidence="2" type="ORF">EDD26_1203</name>
</gene>
<dbReference type="NCBIfam" id="TIGR01493">
    <property type="entry name" value="HAD-SF-IA-v2"/>
    <property type="match status" value="1"/>
</dbReference>
<protein>
    <submittedName>
        <fullName evidence="2">2-haloacid dehalogenase</fullName>
    </submittedName>
</protein>
<dbReference type="InterPro" id="IPR051540">
    <property type="entry name" value="S-2-haloacid_dehalogenase"/>
</dbReference>
<dbReference type="PANTHER" id="PTHR43316">
    <property type="entry name" value="HYDROLASE, HALOACID DELAHOGENASE-RELATED"/>
    <property type="match status" value="1"/>
</dbReference>
<dbReference type="Gene3D" id="1.10.150.750">
    <property type="match status" value="1"/>
</dbReference>
<dbReference type="AlphaFoldDB" id="A0A3N2AS07"/>
<dbReference type="EMBL" id="RKHJ01000001">
    <property type="protein sequence ID" value="ROR65833.1"/>
    <property type="molecule type" value="Genomic_DNA"/>
</dbReference>
<dbReference type="InterPro" id="IPR006328">
    <property type="entry name" value="2-HAD"/>
</dbReference>
<comment type="caution">
    <text evidence="2">The sequence shown here is derived from an EMBL/GenBank/DDBJ whole genome shotgun (WGS) entry which is preliminary data.</text>
</comment>
<dbReference type="InterPro" id="IPR023214">
    <property type="entry name" value="HAD_sf"/>
</dbReference>
<dbReference type="RefSeq" id="WP_170165547.1">
    <property type="nucleotide sequence ID" value="NZ_RKHJ01000001.1"/>
</dbReference>
<sequence length="224" mass="25480">MTLTLRRPKYISFDIYGTLIHYQLRATVEPLVSERLGADRLEPFFERFRLNRYDEVMEYRPYDEILERSFRRTCKRFGIEASAEDVTAIQGALLTWGPHPDVPAPLAKLAQHFPLVALSNADDRHLAVSIPKLGAPFHAVLTAEQAGAYKPRLRAYDYLVESLDCDPSDIMHIASHQLYDHIPMSELGFTNKVFLDRGYDPDLPEYGAVRVTSLDEVVTALGIE</sequence>
<dbReference type="Proteomes" id="UP000275456">
    <property type="component" value="Unassembled WGS sequence"/>
</dbReference>
<keyword evidence="1" id="KW-0378">Hydrolase</keyword>
<keyword evidence="3" id="KW-1185">Reference proteome</keyword>
<accession>A0A3N2AS07</accession>
<dbReference type="SUPFAM" id="SSF56784">
    <property type="entry name" value="HAD-like"/>
    <property type="match status" value="1"/>
</dbReference>
<dbReference type="InterPro" id="IPR036412">
    <property type="entry name" value="HAD-like_sf"/>
</dbReference>
<reference evidence="2 3" key="1">
    <citation type="submission" date="2018-11" db="EMBL/GenBank/DDBJ databases">
        <title>Sequencing the genomes of 1000 actinobacteria strains.</title>
        <authorList>
            <person name="Klenk H.-P."/>
        </authorList>
    </citation>
    <scope>NUCLEOTIDE SEQUENCE [LARGE SCALE GENOMIC DNA]</scope>
    <source>
        <strain evidence="2 3">DSM 9580</strain>
    </source>
</reference>
<evidence type="ECO:0000313" key="2">
    <source>
        <dbReference type="EMBL" id="ROR65833.1"/>
    </source>
</evidence>
<dbReference type="GO" id="GO:0019120">
    <property type="term" value="F:hydrolase activity, acting on acid halide bonds, in C-halide compounds"/>
    <property type="evidence" value="ECO:0007669"/>
    <property type="project" value="InterPro"/>
</dbReference>
<dbReference type="Gene3D" id="3.40.50.1000">
    <property type="entry name" value="HAD superfamily/HAD-like"/>
    <property type="match status" value="1"/>
</dbReference>
<name>A0A3N2AS07_9MICO</name>
<evidence type="ECO:0000256" key="1">
    <source>
        <dbReference type="ARBA" id="ARBA00022801"/>
    </source>
</evidence>
<organism evidence="2 3">
    <name type="scientific">Agrococcus jenensis</name>
    <dbReference type="NCBI Taxonomy" id="46353"/>
    <lineage>
        <taxon>Bacteria</taxon>
        <taxon>Bacillati</taxon>
        <taxon>Actinomycetota</taxon>
        <taxon>Actinomycetes</taxon>
        <taxon>Micrococcales</taxon>
        <taxon>Microbacteriaceae</taxon>
        <taxon>Agrococcus</taxon>
    </lineage>
</organism>